<proteinExistence type="predicted"/>
<name>C3JAR3_POREA</name>
<sequence>MLTAKGHFVAFSLRCRSVVFTEKGYLCVVIYSVHNETSQYTTHP</sequence>
<protein>
    <submittedName>
        <fullName evidence="1">Uncharacterized protein</fullName>
    </submittedName>
</protein>
<dbReference type="EMBL" id="ACNN01000020">
    <property type="protein sequence ID" value="EEN82691.1"/>
    <property type="molecule type" value="Genomic_DNA"/>
</dbReference>
<dbReference type="Proteomes" id="UP000004295">
    <property type="component" value="Unassembled WGS sequence"/>
</dbReference>
<evidence type="ECO:0000313" key="1">
    <source>
        <dbReference type="EMBL" id="EEN82691.1"/>
    </source>
</evidence>
<dbReference type="AlphaFoldDB" id="C3JAR3"/>
<reference evidence="1 2" key="1">
    <citation type="submission" date="2009-04" db="EMBL/GenBank/DDBJ databases">
        <authorList>
            <person name="Sebastian Y."/>
            <person name="Madupu R."/>
            <person name="Durkin A.S."/>
            <person name="Torralba M."/>
            <person name="Methe B."/>
            <person name="Sutton G.G."/>
            <person name="Strausberg R.L."/>
            <person name="Nelson K.E."/>
        </authorList>
    </citation>
    <scope>NUCLEOTIDE SEQUENCE [LARGE SCALE GENOMIC DNA]</scope>
    <source>
        <strain evidence="2">ATCC 35406 / BCRC 14492 / JCM 8526 / NCTC 13058 / HG 370</strain>
    </source>
</reference>
<accession>C3JAR3</accession>
<gene>
    <name evidence="1" type="ORF">POREN0001_0301</name>
</gene>
<keyword evidence="2" id="KW-1185">Reference proteome</keyword>
<evidence type="ECO:0000313" key="2">
    <source>
        <dbReference type="Proteomes" id="UP000004295"/>
    </source>
</evidence>
<comment type="caution">
    <text evidence="1">The sequence shown here is derived from an EMBL/GenBank/DDBJ whole genome shotgun (WGS) entry which is preliminary data.</text>
</comment>
<organism evidence="1 2">
    <name type="scientific">Porphyromonas endodontalis (strain ATCC 35406 / DSM 24491 / JCM 8526 / CCUG 16442 / BCRC 14492 / NCTC 13058 / HG 370)</name>
    <name type="common">Bacteroides endodontalis</name>
    <dbReference type="NCBI Taxonomy" id="553175"/>
    <lineage>
        <taxon>Bacteria</taxon>
        <taxon>Pseudomonadati</taxon>
        <taxon>Bacteroidota</taxon>
        <taxon>Bacteroidia</taxon>
        <taxon>Bacteroidales</taxon>
        <taxon>Porphyromonadaceae</taxon>
        <taxon>Porphyromonas</taxon>
    </lineage>
</organism>
<dbReference type="STRING" id="553175.POREN0001_0301"/>